<dbReference type="GO" id="GO:0016491">
    <property type="term" value="F:oxidoreductase activity"/>
    <property type="evidence" value="ECO:0007669"/>
    <property type="project" value="InterPro"/>
</dbReference>
<reference evidence="5" key="1">
    <citation type="submission" date="2018-02" db="EMBL/GenBank/DDBJ databases">
        <authorList>
            <person name="Hausmann B."/>
        </authorList>
    </citation>
    <scope>NUCLEOTIDE SEQUENCE [LARGE SCALE GENOMIC DNA]</scope>
    <source>
        <strain evidence="5">Peat soil MAG SbA1</strain>
    </source>
</reference>
<evidence type="ECO:0000256" key="2">
    <source>
        <dbReference type="SAM" id="Phobius"/>
    </source>
</evidence>
<dbReference type="AlphaFoldDB" id="A0A2U3L8V6"/>
<feature type="domain" description="Cytochrome b/b6 N-terminal region profile" evidence="3">
    <location>
        <begin position="43"/>
        <end position="297"/>
    </location>
</feature>
<feature type="compositionally biased region" description="Low complexity" evidence="1">
    <location>
        <begin position="1"/>
        <end position="19"/>
    </location>
</feature>
<proteinExistence type="predicted"/>
<dbReference type="PANTHER" id="PTHR19271:SF16">
    <property type="entry name" value="CYTOCHROME B"/>
    <property type="match status" value="1"/>
</dbReference>
<keyword evidence="2" id="KW-0812">Transmembrane</keyword>
<dbReference type="InterPro" id="IPR016174">
    <property type="entry name" value="Di-haem_cyt_TM"/>
</dbReference>
<feature type="transmembrane region" description="Helical" evidence="2">
    <location>
        <begin position="186"/>
        <end position="206"/>
    </location>
</feature>
<evidence type="ECO:0000313" key="4">
    <source>
        <dbReference type="EMBL" id="SPF48250.1"/>
    </source>
</evidence>
<keyword evidence="2" id="KW-0472">Membrane</keyword>
<organism evidence="4 5">
    <name type="scientific">Candidatus Sulfotelmatobacter kueseliae</name>
    <dbReference type="NCBI Taxonomy" id="2042962"/>
    <lineage>
        <taxon>Bacteria</taxon>
        <taxon>Pseudomonadati</taxon>
        <taxon>Acidobacteriota</taxon>
        <taxon>Terriglobia</taxon>
        <taxon>Terriglobales</taxon>
        <taxon>Candidatus Korobacteraceae</taxon>
        <taxon>Candidatus Sulfotelmatobacter</taxon>
    </lineage>
</organism>
<evidence type="ECO:0000313" key="5">
    <source>
        <dbReference type="Proteomes" id="UP000238701"/>
    </source>
</evidence>
<dbReference type="SUPFAM" id="SSF81342">
    <property type="entry name" value="Transmembrane di-heme cytochromes"/>
    <property type="match status" value="1"/>
</dbReference>
<keyword evidence="2" id="KW-1133">Transmembrane helix</keyword>
<evidence type="ECO:0000256" key="1">
    <source>
        <dbReference type="SAM" id="MobiDB-lite"/>
    </source>
</evidence>
<feature type="transmembrane region" description="Helical" evidence="2">
    <location>
        <begin position="266"/>
        <end position="286"/>
    </location>
</feature>
<dbReference type="GO" id="GO:0016020">
    <property type="term" value="C:membrane"/>
    <property type="evidence" value="ECO:0007669"/>
    <property type="project" value="InterPro"/>
</dbReference>
<dbReference type="InterPro" id="IPR027387">
    <property type="entry name" value="Cytb/b6-like_sf"/>
</dbReference>
<dbReference type="PANTHER" id="PTHR19271">
    <property type="entry name" value="CYTOCHROME B"/>
    <property type="match status" value="1"/>
</dbReference>
<protein>
    <submittedName>
        <fullName evidence="4">Cytochrome b6f complex, cytochrome b6 subunit 1</fullName>
    </submittedName>
</protein>
<dbReference type="Pfam" id="PF00033">
    <property type="entry name" value="Cytochrome_B"/>
    <property type="match status" value="1"/>
</dbReference>
<dbReference type="Proteomes" id="UP000238701">
    <property type="component" value="Unassembled WGS sequence"/>
</dbReference>
<dbReference type="InterPro" id="IPR005797">
    <property type="entry name" value="Cyt_b/b6_N"/>
</dbReference>
<sequence>MADENNPNGGSGTNGSKTGLLEKVTTGVKEDIQALRTDIPAKAKEQIDSLKDPTKTQVYTSIFRHKHDDTPRNRALGVLSNVFLHLHPAKINRDAVRYSYTWGMGGITFYLFVILTYTGVLLMFYYHPSKVQAFRDVLYLEHDVPFGKILRNMHRWAAHLMVIAVWLHMFRVFLTGSYKKPREFNWNIGVLLLVFTLLLSFTGYLLPDDQLGFWAVTVGTNMARATPLLGHEGPFGAQLGMTPYNDVRFGLLGGSIVDANALLRSYIWHCIGIPIVASVLMIVHFWRVRKDGGISGPAPVILEAEADKPRRGPKAAGE</sequence>
<gene>
    <name evidence="4" type="primary">petB_2</name>
    <name evidence="4" type="ORF">SBA1_820052</name>
</gene>
<name>A0A2U3L8V6_9BACT</name>
<dbReference type="PROSITE" id="PS51002">
    <property type="entry name" value="CYTB_NTER"/>
    <property type="match status" value="1"/>
</dbReference>
<dbReference type="OrthoDB" id="9804503at2"/>
<dbReference type="EMBL" id="OMOD01000180">
    <property type="protein sequence ID" value="SPF48250.1"/>
    <property type="molecule type" value="Genomic_DNA"/>
</dbReference>
<feature type="transmembrane region" description="Helical" evidence="2">
    <location>
        <begin position="107"/>
        <end position="126"/>
    </location>
</feature>
<feature type="transmembrane region" description="Helical" evidence="2">
    <location>
        <begin position="156"/>
        <end position="174"/>
    </location>
</feature>
<dbReference type="Gene3D" id="1.20.810.10">
    <property type="entry name" value="Cytochrome Bc1 Complex, Chain C"/>
    <property type="match status" value="1"/>
</dbReference>
<feature type="region of interest" description="Disordered" evidence="1">
    <location>
        <begin position="1"/>
        <end position="20"/>
    </location>
</feature>
<accession>A0A2U3L8V6</accession>
<dbReference type="GO" id="GO:0009055">
    <property type="term" value="F:electron transfer activity"/>
    <property type="evidence" value="ECO:0007669"/>
    <property type="project" value="InterPro"/>
</dbReference>
<dbReference type="GO" id="GO:0022904">
    <property type="term" value="P:respiratory electron transport chain"/>
    <property type="evidence" value="ECO:0007669"/>
    <property type="project" value="InterPro"/>
</dbReference>
<evidence type="ECO:0000259" key="3">
    <source>
        <dbReference type="PROSITE" id="PS51002"/>
    </source>
</evidence>